<sequence length="72" mass="8714">MNCEHMKRRTRRCGEKCSWFINPNMPPQRVWDLYSNRVVPHWTISDKKPWAISYTLMDPEYHTQVNTPINAH</sequence>
<name>A0A2H3B311_9AGAR</name>
<dbReference type="AlphaFoldDB" id="A0A2H3B311"/>
<organism evidence="1 2">
    <name type="scientific">Armillaria solidipes</name>
    <dbReference type="NCBI Taxonomy" id="1076256"/>
    <lineage>
        <taxon>Eukaryota</taxon>
        <taxon>Fungi</taxon>
        <taxon>Dikarya</taxon>
        <taxon>Basidiomycota</taxon>
        <taxon>Agaricomycotina</taxon>
        <taxon>Agaricomycetes</taxon>
        <taxon>Agaricomycetidae</taxon>
        <taxon>Agaricales</taxon>
        <taxon>Marasmiineae</taxon>
        <taxon>Physalacriaceae</taxon>
        <taxon>Armillaria</taxon>
    </lineage>
</organism>
<accession>A0A2H3B311</accession>
<reference evidence="2" key="1">
    <citation type="journal article" date="2017" name="Nat. Ecol. Evol.">
        <title>Genome expansion and lineage-specific genetic innovations in the forest pathogenic fungi Armillaria.</title>
        <authorList>
            <person name="Sipos G."/>
            <person name="Prasanna A.N."/>
            <person name="Walter M.C."/>
            <person name="O'Connor E."/>
            <person name="Balint B."/>
            <person name="Krizsan K."/>
            <person name="Kiss B."/>
            <person name="Hess J."/>
            <person name="Varga T."/>
            <person name="Slot J."/>
            <person name="Riley R."/>
            <person name="Boka B."/>
            <person name="Rigling D."/>
            <person name="Barry K."/>
            <person name="Lee J."/>
            <person name="Mihaltcheva S."/>
            <person name="LaButti K."/>
            <person name="Lipzen A."/>
            <person name="Waldron R."/>
            <person name="Moloney N.M."/>
            <person name="Sperisen C."/>
            <person name="Kredics L."/>
            <person name="Vagvoelgyi C."/>
            <person name="Patrignani A."/>
            <person name="Fitzpatrick D."/>
            <person name="Nagy I."/>
            <person name="Doyle S."/>
            <person name="Anderson J.B."/>
            <person name="Grigoriev I.V."/>
            <person name="Gueldener U."/>
            <person name="Muensterkoetter M."/>
            <person name="Nagy L.G."/>
        </authorList>
    </citation>
    <scope>NUCLEOTIDE SEQUENCE [LARGE SCALE GENOMIC DNA]</scope>
    <source>
        <strain evidence="2">28-4</strain>
    </source>
</reference>
<proteinExistence type="predicted"/>
<protein>
    <submittedName>
        <fullName evidence="1">Uncharacterized protein</fullName>
    </submittedName>
</protein>
<gene>
    <name evidence="1" type="ORF">ARMSODRAFT_439629</name>
</gene>
<evidence type="ECO:0000313" key="2">
    <source>
        <dbReference type="Proteomes" id="UP000218334"/>
    </source>
</evidence>
<dbReference type="Proteomes" id="UP000218334">
    <property type="component" value="Unassembled WGS sequence"/>
</dbReference>
<evidence type="ECO:0000313" key="1">
    <source>
        <dbReference type="EMBL" id="PBK65255.1"/>
    </source>
</evidence>
<dbReference type="EMBL" id="KZ293446">
    <property type="protein sequence ID" value="PBK65255.1"/>
    <property type="molecule type" value="Genomic_DNA"/>
</dbReference>
<keyword evidence="2" id="KW-1185">Reference proteome</keyword>